<dbReference type="STRING" id="3880.G7IYN0"/>
<dbReference type="InterPro" id="IPR036047">
    <property type="entry name" value="F-box-like_dom_sf"/>
</dbReference>
<dbReference type="CDD" id="cd22157">
    <property type="entry name" value="F-box_AtFBW1-like"/>
    <property type="match status" value="1"/>
</dbReference>
<dbReference type="AlphaFoldDB" id="G7IYN0"/>
<gene>
    <name evidence="5" type="primary">11415262</name>
    <name evidence="3" type="ordered locus">MTR_3g013740</name>
    <name evidence="4" type="ORF">MtrunA17_Chr3g0081901</name>
</gene>
<dbReference type="InterPro" id="IPR006527">
    <property type="entry name" value="F-box-assoc_dom_typ1"/>
</dbReference>
<evidence type="ECO:0000313" key="3">
    <source>
        <dbReference type="EMBL" id="AES68692.1"/>
    </source>
</evidence>
<dbReference type="SUPFAM" id="SSF50965">
    <property type="entry name" value="Galactose oxidase, central domain"/>
    <property type="match status" value="1"/>
</dbReference>
<evidence type="ECO:0000259" key="2">
    <source>
        <dbReference type="PROSITE" id="PS50181"/>
    </source>
</evidence>
<dbReference type="PROSITE" id="PS50181">
    <property type="entry name" value="FBOX"/>
    <property type="match status" value="1"/>
</dbReference>
<dbReference type="NCBIfam" id="TIGR01640">
    <property type="entry name" value="F_box_assoc_1"/>
    <property type="match status" value="1"/>
</dbReference>
<dbReference type="PANTHER" id="PTHR31672:SF13">
    <property type="entry name" value="F-BOX PROTEIN CPR30-LIKE"/>
    <property type="match status" value="1"/>
</dbReference>
<sequence>MASWGSKRRDQNGAVYSSTTEETTSINNHLSVVPSKHLRVSTTLPSDVIPEILCRLPVKFILQFRCVCKSWNSLISDPKFVKKQLNVSTARNIHFLLYDHTRYLGKYILLSEPIDSIFTNITSNSTRFEYSPNGFNGDYPRSILHDFVGSCNGILCIADDYKGLVILWNPSIRKFKELPLFQKPYVRNHIHMSFGFGYNSSKDNYKVVVVLVYFIYRDIKTDIKTEVEVHTLGTNFWRRSTQEYPLGGAPFERSGKFVSGTINWLFSKKIKSGRVCPCFIVSFDLAKETFQKISPPSIGGIDVCDLSSLGVLRDCLCVTSGDDIWIMKEYAKQESWTKLLTIPYKPEPTNSHVRAKAVYIFEDGQVLLKFIGGVDKCLILYDIKRGTLKSTDFRKVPEVCVESLISPCSFTRM</sequence>
<evidence type="ECO:0000313" key="6">
    <source>
        <dbReference type="Proteomes" id="UP000002051"/>
    </source>
</evidence>
<accession>G7IYN0</accession>
<dbReference type="InterPro" id="IPR011043">
    <property type="entry name" value="Gal_Oxase/kelch_b-propeller"/>
</dbReference>
<dbReference type="PANTHER" id="PTHR31672">
    <property type="entry name" value="BNACNNG10540D PROTEIN"/>
    <property type="match status" value="1"/>
</dbReference>
<dbReference type="InterPro" id="IPR017451">
    <property type="entry name" value="F-box-assoc_interact_dom"/>
</dbReference>
<reference evidence="4" key="5">
    <citation type="journal article" date="2018" name="Nat. Plants">
        <title>Whole-genome landscape of Medicago truncatula symbiotic genes.</title>
        <authorList>
            <person name="Pecrix Y."/>
            <person name="Gamas P."/>
            <person name="Carrere S."/>
        </authorList>
    </citation>
    <scope>NUCLEOTIDE SEQUENCE</scope>
    <source>
        <tissue evidence="4">Leaves</tissue>
    </source>
</reference>
<dbReference type="Gene3D" id="1.20.1280.50">
    <property type="match status" value="1"/>
</dbReference>
<name>G7IYN0_MEDTR</name>
<reference evidence="3 6" key="2">
    <citation type="journal article" date="2014" name="BMC Genomics">
        <title>An improved genome release (version Mt4.0) for the model legume Medicago truncatula.</title>
        <authorList>
            <person name="Tang H."/>
            <person name="Krishnakumar V."/>
            <person name="Bidwell S."/>
            <person name="Rosen B."/>
            <person name="Chan A."/>
            <person name="Zhou S."/>
            <person name="Gentzbittel L."/>
            <person name="Childs K.L."/>
            <person name="Yandell M."/>
            <person name="Gundlach H."/>
            <person name="Mayer K.F."/>
            <person name="Schwartz D.C."/>
            <person name="Town C.D."/>
        </authorList>
    </citation>
    <scope>GENOME REANNOTATION</scope>
    <source>
        <strain evidence="5 6">cv. Jemalong A17</strain>
    </source>
</reference>
<dbReference type="InterPro" id="IPR050796">
    <property type="entry name" value="SCF_F-box_component"/>
</dbReference>
<dbReference type="Pfam" id="PF00646">
    <property type="entry name" value="F-box"/>
    <property type="match status" value="1"/>
</dbReference>
<dbReference type="Proteomes" id="UP000265566">
    <property type="component" value="Chromosome 3"/>
</dbReference>
<dbReference type="SMART" id="SM00256">
    <property type="entry name" value="FBOX"/>
    <property type="match status" value="1"/>
</dbReference>
<dbReference type="Proteomes" id="UP000002051">
    <property type="component" value="Chromosome 3"/>
</dbReference>
<dbReference type="InterPro" id="IPR001810">
    <property type="entry name" value="F-box_dom"/>
</dbReference>
<organism evidence="3 6">
    <name type="scientific">Medicago truncatula</name>
    <name type="common">Barrel medic</name>
    <name type="synonym">Medicago tribuloides</name>
    <dbReference type="NCBI Taxonomy" id="3880"/>
    <lineage>
        <taxon>Eukaryota</taxon>
        <taxon>Viridiplantae</taxon>
        <taxon>Streptophyta</taxon>
        <taxon>Embryophyta</taxon>
        <taxon>Tracheophyta</taxon>
        <taxon>Spermatophyta</taxon>
        <taxon>Magnoliopsida</taxon>
        <taxon>eudicotyledons</taxon>
        <taxon>Gunneridae</taxon>
        <taxon>Pentapetalae</taxon>
        <taxon>rosids</taxon>
        <taxon>fabids</taxon>
        <taxon>Fabales</taxon>
        <taxon>Fabaceae</taxon>
        <taxon>Papilionoideae</taxon>
        <taxon>50 kb inversion clade</taxon>
        <taxon>NPAAA clade</taxon>
        <taxon>Hologalegina</taxon>
        <taxon>IRL clade</taxon>
        <taxon>Trifolieae</taxon>
        <taxon>Medicago</taxon>
    </lineage>
</organism>
<dbReference type="KEGG" id="mtr:11415262"/>
<evidence type="ECO:0000313" key="5">
    <source>
        <dbReference type="EnsemblPlants" id="AES68692"/>
    </source>
</evidence>
<evidence type="ECO:0000256" key="1">
    <source>
        <dbReference type="SAM" id="MobiDB-lite"/>
    </source>
</evidence>
<dbReference type="EMBL" id="PSQE01000003">
    <property type="protein sequence ID" value="RHN65618.1"/>
    <property type="molecule type" value="Genomic_DNA"/>
</dbReference>
<dbReference type="PaxDb" id="3880-AES68692"/>
<dbReference type="HOGENOM" id="CLU_027176_1_4_1"/>
<reference evidence="3 6" key="1">
    <citation type="journal article" date="2011" name="Nature">
        <title>The Medicago genome provides insight into the evolution of rhizobial symbioses.</title>
        <authorList>
            <person name="Young N.D."/>
            <person name="Debelle F."/>
            <person name="Oldroyd G.E."/>
            <person name="Geurts R."/>
            <person name="Cannon S.B."/>
            <person name="Udvardi M.K."/>
            <person name="Benedito V.A."/>
            <person name="Mayer K.F."/>
            <person name="Gouzy J."/>
            <person name="Schoof H."/>
            <person name="Van de Peer Y."/>
            <person name="Proost S."/>
            <person name="Cook D.R."/>
            <person name="Meyers B.C."/>
            <person name="Spannagl M."/>
            <person name="Cheung F."/>
            <person name="De Mita S."/>
            <person name="Krishnakumar V."/>
            <person name="Gundlach H."/>
            <person name="Zhou S."/>
            <person name="Mudge J."/>
            <person name="Bharti A.K."/>
            <person name="Murray J.D."/>
            <person name="Naoumkina M.A."/>
            <person name="Rosen B."/>
            <person name="Silverstein K.A."/>
            <person name="Tang H."/>
            <person name="Rombauts S."/>
            <person name="Zhao P.X."/>
            <person name="Zhou P."/>
            <person name="Barbe V."/>
            <person name="Bardou P."/>
            <person name="Bechner M."/>
            <person name="Bellec A."/>
            <person name="Berger A."/>
            <person name="Berges H."/>
            <person name="Bidwell S."/>
            <person name="Bisseling T."/>
            <person name="Choisne N."/>
            <person name="Couloux A."/>
            <person name="Denny R."/>
            <person name="Deshpande S."/>
            <person name="Dai X."/>
            <person name="Doyle J.J."/>
            <person name="Dudez A.M."/>
            <person name="Farmer A.D."/>
            <person name="Fouteau S."/>
            <person name="Franken C."/>
            <person name="Gibelin C."/>
            <person name="Gish J."/>
            <person name="Goldstein S."/>
            <person name="Gonzalez A.J."/>
            <person name="Green P.J."/>
            <person name="Hallab A."/>
            <person name="Hartog M."/>
            <person name="Hua A."/>
            <person name="Humphray S.J."/>
            <person name="Jeong D.H."/>
            <person name="Jing Y."/>
            <person name="Jocker A."/>
            <person name="Kenton S.M."/>
            <person name="Kim D.J."/>
            <person name="Klee K."/>
            <person name="Lai H."/>
            <person name="Lang C."/>
            <person name="Lin S."/>
            <person name="Macmil S.L."/>
            <person name="Magdelenat G."/>
            <person name="Matthews L."/>
            <person name="McCorrison J."/>
            <person name="Monaghan E.L."/>
            <person name="Mun J.H."/>
            <person name="Najar F.Z."/>
            <person name="Nicholson C."/>
            <person name="Noirot C."/>
            <person name="O'Bleness M."/>
            <person name="Paule C.R."/>
            <person name="Poulain J."/>
            <person name="Prion F."/>
            <person name="Qin B."/>
            <person name="Qu C."/>
            <person name="Retzel E.F."/>
            <person name="Riddle C."/>
            <person name="Sallet E."/>
            <person name="Samain S."/>
            <person name="Samson N."/>
            <person name="Sanders I."/>
            <person name="Saurat O."/>
            <person name="Scarpelli C."/>
            <person name="Schiex T."/>
            <person name="Segurens B."/>
            <person name="Severin A.J."/>
            <person name="Sherrier D.J."/>
            <person name="Shi R."/>
            <person name="Sims S."/>
            <person name="Singer S.R."/>
            <person name="Sinharoy S."/>
            <person name="Sterck L."/>
            <person name="Viollet A."/>
            <person name="Wang B.B."/>
            <person name="Wang K."/>
            <person name="Wang M."/>
            <person name="Wang X."/>
            <person name="Warfsmann J."/>
            <person name="Weissenbach J."/>
            <person name="White D.D."/>
            <person name="White J.D."/>
            <person name="Wiley G.B."/>
            <person name="Wincker P."/>
            <person name="Xing Y."/>
            <person name="Yang L."/>
            <person name="Yao Z."/>
            <person name="Ying F."/>
            <person name="Zhai J."/>
            <person name="Zhou L."/>
            <person name="Zuber A."/>
            <person name="Denarie J."/>
            <person name="Dixon R.A."/>
            <person name="May G.D."/>
            <person name="Schwartz D.C."/>
            <person name="Rogers J."/>
            <person name="Quetier F."/>
            <person name="Town C.D."/>
            <person name="Roe B.A."/>
        </authorList>
    </citation>
    <scope>NUCLEOTIDE SEQUENCE [LARGE SCALE GENOMIC DNA]</scope>
    <source>
        <strain evidence="3">A17</strain>
        <strain evidence="5 6">cv. Jemalong A17</strain>
    </source>
</reference>
<dbReference type="Pfam" id="PF07734">
    <property type="entry name" value="FBA_1"/>
    <property type="match status" value="1"/>
</dbReference>
<dbReference type="EMBL" id="CM001219">
    <property type="protein sequence ID" value="AES68692.1"/>
    <property type="molecule type" value="Genomic_DNA"/>
</dbReference>
<dbReference type="SUPFAM" id="SSF81383">
    <property type="entry name" value="F-box domain"/>
    <property type="match status" value="1"/>
</dbReference>
<reference evidence="7" key="4">
    <citation type="journal article" date="2018" name="Nat. Plants">
        <title>Whole-genome landscape of Medicago truncatula symbiotic genes.</title>
        <authorList>
            <person name="Pecrix Y."/>
            <person name="Staton S.E."/>
            <person name="Sallet E."/>
            <person name="Lelandais-Briere C."/>
            <person name="Moreau S."/>
            <person name="Carrere S."/>
            <person name="Blein T."/>
            <person name="Jardinaud M.F."/>
            <person name="Latrasse D."/>
            <person name="Zouine M."/>
            <person name="Zahm M."/>
            <person name="Kreplak J."/>
            <person name="Mayjonade B."/>
            <person name="Satge C."/>
            <person name="Perez M."/>
            <person name="Cauet S."/>
            <person name="Marande W."/>
            <person name="Chantry-Darmon C."/>
            <person name="Lopez-Roques C."/>
            <person name="Bouchez O."/>
            <person name="Berard A."/>
            <person name="Debelle F."/>
            <person name="Munos S."/>
            <person name="Bendahmane A."/>
            <person name="Berges H."/>
            <person name="Niebel A."/>
            <person name="Buitink J."/>
            <person name="Frugier F."/>
            <person name="Benhamed M."/>
            <person name="Crespi M."/>
            <person name="Gouzy J."/>
            <person name="Gamas P."/>
        </authorList>
    </citation>
    <scope>NUCLEOTIDE SEQUENCE [LARGE SCALE GENOMIC DNA]</scope>
    <source>
        <strain evidence="7">cv. Jemalong A17</strain>
    </source>
</reference>
<evidence type="ECO:0000313" key="4">
    <source>
        <dbReference type="EMBL" id="RHN65618.1"/>
    </source>
</evidence>
<evidence type="ECO:0000313" key="7">
    <source>
        <dbReference type="Proteomes" id="UP000265566"/>
    </source>
</evidence>
<keyword evidence="6" id="KW-1185">Reference proteome</keyword>
<dbReference type="Gramene" id="rna13480">
    <property type="protein sequence ID" value="RHN65618.1"/>
    <property type="gene ID" value="gene13480"/>
</dbReference>
<proteinExistence type="predicted"/>
<dbReference type="EnsemblPlants" id="AES68692">
    <property type="protein sequence ID" value="AES68692"/>
    <property type="gene ID" value="MTR_3g013740"/>
</dbReference>
<dbReference type="OMA" id="ENINFCI"/>
<reference evidence="5" key="3">
    <citation type="submission" date="2015-04" db="UniProtKB">
        <authorList>
            <consortium name="EnsemblPlants"/>
        </authorList>
    </citation>
    <scope>IDENTIFICATION</scope>
    <source>
        <strain evidence="5">cv. Jemalong A17</strain>
    </source>
</reference>
<feature type="domain" description="F-box" evidence="2">
    <location>
        <begin position="38"/>
        <end position="84"/>
    </location>
</feature>
<dbReference type="OrthoDB" id="1086486at2759"/>
<protein>
    <submittedName>
        <fullName evidence="3">F-box and associated interaction domain protein</fullName>
    </submittedName>
    <submittedName>
        <fullName evidence="4">Putative F-box domain, galactose oxidase/kelch, beta-propeller, F-box associated interaction</fullName>
    </submittedName>
</protein>
<feature type="region of interest" description="Disordered" evidence="1">
    <location>
        <begin position="1"/>
        <end position="20"/>
    </location>
</feature>